<gene>
    <name evidence="12" type="ORF">SAMN05216323_10772</name>
</gene>
<feature type="transmembrane region" description="Helical" evidence="10">
    <location>
        <begin position="177"/>
        <end position="194"/>
    </location>
</feature>
<organism evidence="12 13">
    <name type="scientific">Williamwhitmania taraxaci</name>
    <dbReference type="NCBI Taxonomy" id="1640674"/>
    <lineage>
        <taxon>Bacteria</taxon>
        <taxon>Pseudomonadati</taxon>
        <taxon>Bacteroidota</taxon>
        <taxon>Bacteroidia</taxon>
        <taxon>Bacteroidales</taxon>
        <taxon>Williamwhitmaniaceae</taxon>
        <taxon>Williamwhitmania</taxon>
    </lineage>
</organism>
<keyword evidence="4 10" id="KW-1133">Transmembrane helix</keyword>
<dbReference type="OrthoDB" id="9777768at2"/>
<accession>A0A1G6RLK8</accession>
<dbReference type="Gene3D" id="3.30.1120.80">
    <property type="match status" value="1"/>
</dbReference>
<feature type="transmembrane region" description="Helical" evidence="10">
    <location>
        <begin position="57"/>
        <end position="82"/>
    </location>
</feature>
<feature type="modified residue" description="3-oxoalanine (Ser)" evidence="9">
    <location>
        <position position="320"/>
    </location>
</feature>
<feature type="domain" description="Sulfatase N-terminal" evidence="11">
    <location>
        <begin position="272"/>
        <end position="542"/>
    </location>
</feature>
<sequence>MGHFFKTSIGRRILFLLQFFLFWIVFFFLSRALFLGYNYTLAKEMTFLEYLEVFGRGLWMDTSMTGYFALIASLLIGLLFFLKGRYLRGVFDTFVFLLLLLVVPIVLADVELYRNWGFRMDSTPLLYLKTPLEAAASLTLGYLVFYLLLTVSVVILFFFLFRRYVSQTLLGCNSGRFWLIPVFVFVASCMILPIRGGLGIAPMNTGKAYFSSNQFANHSGINVVWNVARSLLASQKNGKQYIYMEESQANAYFKEIMHDYHKPKSVLRMERPNVVIIVIESFTANLIQKLGGVAGVTPNFDALTGDGLLFSHIYSSGFRSEKGMAAIFSGYPDQPQTSVVKFPEKTQKLPFVSRELMKNGYSTAFYYGGDLNFANMRSYFMNGGFQKLVTVDDFPAAYNESKWGVNDQHLFDRLFADLQTAKGPFFYGLFTLSSHEPYEVPLKSKFLTSEEVGKYENSIHYTDQCLGNFFREVRKLPVWDSTLFIVVADHGHRLPGNYPSHDERKFRIPMLWLGGALSVRDSIVSKTGSQFDIAATLLTQMKVDRTAFNFSKDLLTHENVGFASYTYTDGFGFVTDSTVMVYDNTSNKFIQEQNGNESFGKKGKALFQLYQKHFSKL</sequence>
<keyword evidence="7" id="KW-0479">Metal-binding</keyword>
<evidence type="ECO:0000313" key="13">
    <source>
        <dbReference type="Proteomes" id="UP000199452"/>
    </source>
</evidence>
<dbReference type="InterPro" id="IPR017850">
    <property type="entry name" value="Alkaline_phosphatase_core_sf"/>
</dbReference>
<dbReference type="RefSeq" id="WP_092440494.1">
    <property type="nucleotide sequence ID" value="NZ_FMYP01000077.1"/>
</dbReference>
<dbReference type="GO" id="GO:0046872">
    <property type="term" value="F:metal ion binding"/>
    <property type="evidence" value="ECO:0007669"/>
    <property type="project" value="UniProtKB-KW"/>
</dbReference>
<feature type="active site" evidence="6">
    <location>
        <position position="320"/>
    </location>
</feature>
<dbReference type="SUPFAM" id="SSF53649">
    <property type="entry name" value="Alkaline phosphatase-like"/>
    <property type="match status" value="1"/>
</dbReference>
<dbReference type="PANTHER" id="PTHR47371">
    <property type="entry name" value="LIPOTEICHOIC ACID SYNTHASE"/>
    <property type="match status" value="1"/>
</dbReference>
<dbReference type="GO" id="GO:0005886">
    <property type="term" value="C:plasma membrane"/>
    <property type="evidence" value="ECO:0007669"/>
    <property type="project" value="UniProtKB-SubCell"/>
</dbReference>
<dbReference type="STRING" id="1640674.SAMN05216323_10772"/>
<dbReference type="CDD" id="cd16015">
    <property type="entry name" value="LTA_synthase"/>
    <property type="match status" value="1"/>
</dbReference>
<feature type="binding site" evidence="8">
    <location>
        <position position="489"/>
    </location>
    <ligand>
        <name>Mn(2+)</name>
        <dbReference type="ChEBI" id="CHEBI:29035"/>
    </ligand>
</feature>
<name>A0A1G6RLK8_9BACT</name>
<dbReference type="PIRSF" id="PIRSF005091">
    <property type="entry name" value="Mmb_sulf_HI1246"/>
    <property type="match status" value="1"/>
</dbReference>
<dbReference type="AlphaFoldDB" id="A0A1G6RLK8"/>
<evidence type="ECO:0000259" key="11">
    <source>
        <dbReference type="Pfam" id="PF00884"/>
    </source>
</evidence>
<feature type="binding site" evidence="8">
    <location>
        <position position="490"/>
    </location>
    <ligand>
        <name>Mn(2+)</name>
        <dbReference type="ChEBI" id="CHEBI:29035"/>
    </ligand>
</feature>
<evidence type="ECO:0000256" key="2">
    <source>
        <dbReference type="ARBA" id="ARBA00022475"/>
    </source>
</evidence>
<keyword evidence="7" id="KW-0464">Manganese</keyword>
<keyword evidence="5 10" id="KW-0472">Membrane</keyword>
<dbReference type="Gene3D" id="3.40.720.10">
    <property type="entry name" value="Alkaline Phosphatase, subunit A"/>
    <property type="match status" value="1"/>
</dbReference>
<keyword evidence="2" id="KW-1003">Cell membrane</keyword>
<evidence type="ECO:0000256" key="8">
    <source>
        <dbReference type="PIRSR" id="PIRSR005091-3"/>
    </source>
</evidence>
<feature type="transmembrane region" description="Helical" evidence="10">
    <location>
        <begin position="12"/>
        <end position="37"/>
    </location>
</feature>
<dbReference type="PANTHER" id="PTHR47371:SF3">
    <property type="entry name" value="PHOSPHOGLYCEROL TRANSFERASE I"/>
    <property type="match status" value="1"/>
</dbReference>
<keyword evidence="12" id="KW-0808">Transferase</keyword>
<protein>
    <submittedName>
        <fullName evidence="12">Phosphoglycerol transferase MdoB</fullName>
    </submittedName>
</protein>
<keyword evidence="13" id="KW-1185">Reference proteome</keyword>
<dbReference type="GO" id="GO:0016740">
    <property type="term" value="F:transferase activity"/>
    <property type="evidence" value="ECO:0007669"/>
    <property type="project" value="UniProtKB-KW"/>
</dbReference>
<evidence type="ECO:0000256" key="1">
    <source>
        <dbReference type="ARBA" id="ARBA00004651"/>
    </source>
</evidence>
<evidence type="ECO:0000313" key="12">
    <source>
        <dbReference type="EMBL" id="SDD05539.1"/>
    </source>
</evidence>
<dbReference type="Pfam" id="PF00884">
    <property type="entry name" value="Sulfatase"/>
    <property type="match status" value="1"/>
</dbReference>
<dbReference type="InterPro" id="IPR000917">
    <property type="entry name" value="Sulfatase_N"/>
</dbReference>
<comment type="subcellular location">
    <subcellularLocation>
        <location evidence="1">Cell membrane</location>
        <topology evidence="1">Multi-pass membrane protein</topology>
    </subcellularLocation>
</comment>
<comment type="PTM">
    <text evidence="9">The conversion to 3-oxoalanine (also known as C-formylglycine, FGly), of a serine or cysteine residue in prokaryotes and of a cysteine residue in eukaryotes, is critical for catalytic activity.</text>
</comment>
<evidence type="ECO:0000256" key="9">
    <source>
        <dbReference type="PIRSR" id="PIRSR600917-52"/>
    </source>
</evidence>
<proteinExistence type="predicted"/>
<feature type="transmembrane region" description="Helical" evidence="10">
    <location>
        <begin position="134"/>
        <end position="161"/>
    </location>
</feature>
<evidence type="ECO:0000256" key="4">
    <source>
        <dbReference type="ARBA" id="ARBA00022989"/>
    </source>
</evidence>
<feature type="transmembrane region" description="Helical" evidence="10">
    <location>
        <begin position="94"/>
        <end position="114"/>
    </location>
</feature>
<evidence type="ECO:0000256" key="10">
    <source>
        <dbReference type="SAM" id="Phobius"/>
    </source>
</evidence>
<dbReference type="InterPro" id="IPR050448">
    <property type="entry name" value="OpgB/LTA_synthase_biosynth"/>
</dbReference>
<feature type="binding site" evidence="8">
    <location>
        <position position="280"/>
    </location>
    <ligand>
        <name>Mn(2+)</name>
        <dbReference type="ChEBI" id="CHEBI:29035"/>
    </ligand>
</feature>
<feature type="binding site" evidence="7">
    <location>
        <position position="435"/>
    </location>
    <ligand>
        <name>substrate</name>
    </ligand>
</feature>
<evidence type="ECO:0000256" key="3">
    <source>
        <dbReference type="ARBA" id="ARBA00022692"/>
    </source>
</evidence>
<dbReference type="InterPro" id="IPR012160">
    <property type="entry name" value="LtaS-like"/>
</dbReference>
<evidence type="ECO:0000256" key="6">
    <source>
        <dbReference type="PIRSR" id="PIRSR005091-1"/>
    </source>
</evidence>
<dbReference type="Proteomes" id="UP000199452">
    <property type="component" value="Unassembled WGS sequence"/>
</dbReference>
<keyword evidence="3 10" id="KW-0812">Transmembrane</keyword>
<evidence type="ECO:0000256" key="5">
    <source>
        <dbReference type="ARBA" id="ARBA00023136"/>
    </source>
</evidence>
<evidence type="ECO:0000256" key="7">
    <source>
        <dbReference type="PIRSR" id="PIRSR005091-2"/>
    </source>
</evidence>
<reference evidence="12 13" key="1">
    <citation type="submission" date="2016-09" db="EMBL/GenBank/DDBJ databases">
        <authorList>
            <person name="Capua I."/>
            <person name="De Benedictis P."/>
            <person name="Joannis T."/>
            <person name="Lombin L.H."/>
            <person name="Cattoli G."/>
        </authorList>
    </citation>
    <scope>NUCLEOTIDE SEQUENCE [LARGE SCALE GENOMIC DNA]</scope>
    <source>
        <strain evidence="12 13">A7P-90m</strain>
    </source>
</reference>
<dbReference type="EMBL" id="FMYP01000077">
    <property type="protein sequence ID" value="SDD05539.1"/>
    <property type="molecule type" value="Genomic_DNA"/>
</dbReference>